<dbReference type="SUPFAM" id="SSF51011">
    <property type="entry name" value="Glycosyl hydrolase domain"/>
    <property type="match status" value="1"/>
</dbReference>
<accession>A0A4R3N0C0</accession>
<dbReference type="SMART" id="SM00642">
    <property type="entry name" value="Aamy"/>
    <property type="match status" value="1"/>
</dbReference>
<organism evidence="6 7">
    <name type="scientific">Melghiribacillus thermohalophilus</name>
    <dbReference type="NCBI Taxonomy" id="1324956"/>
    <lineage>
        <taxon>Bacteria</taxon>
        <taxon>Bacillati</taxon>
        <taxon>Bacillota</taxon>
        <taxon>Bacilli</taxon>
        <taxon>Bacillales</taxon>
        <taxon>Bacillaceae</taxon>
        <taxon>Melghiribacillus</taxon>
    </lineage>
</organism>
<dbReference type="GO" id="GO:0005975">
    <property type="term" value="P:carbohydrate metabolic process"/>
    <property type="evidence" value="ECO:0007669"/>
    <property type="project" value="InterPro"/>
</dbReference>
<dbReference type="Gene3D" id="3.20.20.80">
    <property type="entry name" value="Glycosidases"/>
    <property type="match status" value="1"/>
</dbReference>
<dbReference type="InterPro" id="IPR013780">
    <property type="entry name" value="Glyco_hydro_b"/>
</dbReference>
<dbReference type="EMBL" id="SMAN01000009">
    <property type="protein sequence ID" value="TCT22448.1"/>
    <property type="molecule type" value="Genomic_DNA"/>
</dbReference>
<keyword evidence="3" id="KW-0732">Signal</keyword>
<evidence type="ECO:0000259" key="5">
    <source>
        <dbReference type="SMART" id="SM00642"/>
    </source>
</evidence>
<keyword evidence="4" id="KW-0812">Transmembrane</keyword>
<feature type="transmembrane region" description="Helical" evidence="4">
    <location>
        <begin position="348"/>
        <end position="369"/>
    </location>
</feature>
<dbReference type="Pfam" id="PF22026">
    <property type="entry name" value="Alpha-amylase_C_2"/>
    <property type="match status" value="1"/>
</dbReference>
<dbReference type="PANTHER" id="PTHR10357:SF215">
    <property type="entry name" value="ALPHA-AMYLASE 1"/>
    <property type="match status" value="1"/>
</dbReference>
<comment type="cofactor">
    <cofactor evidence="1">
        <name>Ca(2+)</name>
        <dbReference type="ChEBI" id="CHEBI:29108"/>
    </cofactor>
</comment>
<evidence type="ECO:0000256" key="4">
    <source>
        <dbReference type="SAM" id="Phobius"/>
    </source>
</evidence>
<keyword evidence="4" id="KW-0472">Membrane</keyword>
<dbReference type="GO" id="GO:0046872">
    <property type="term" value="F:metal ion binding"/>
    <property type="evidence" value="ECO:0007669"/>
    <property type="project" value="UniProtKB-KW"/>
</dbReference>
<evidence type="ECO:0000313" key="7">
    <source>
        <dbReference type="Proteomes" id="UP000294650"/>
    </source>
</evidence>
<dbReference type="Gene3D" id="2.60.40.1180">
    <property type="entry name" value="Golgi alpha-mannosidase II"/>
    <property type="match status" value="1"/>
</dbReference>
<dbReference type="InterPro" id="IPR006047">
    <property type="entry name" value="GH13_cat_dom"/>
</dbReference>
<keyword evidence="2" id="KW-0479">Metal-binding</keyword>
<proteinExistence type="predicted"/>
<dbReference type="InterPro" id="IPR017853">
    <property type="entry name" value="GH"/>
</dbReference>
<dbReference type="Pfam" id="PF00128">
    <property type="entry name" value="Alpha-amylase"/>
    <property type="match status" value="1"/>
</dbReference>
<dbReference type="Proteomes" id="UP000294650">
    <property type="component" value="Unassembled WGS sequence"/>
</dbReference>
<evidence type="ECO:0000256" key="3">
    <source>
        <dbReference type="ARBA" id="ARBA00022729"/>
    </source>
</evidence>
<feature type="domain" description="Glycosyl hydrolase family 13 catalytic" evidence="5">
    <location>
        <begin position="1"/>
        <end position="253"/>
    </location>
</feature>
<dbReference type="SUPFAM" id="SSF51445">
    <property type="entry name" value="(Trans)glycosidases"/>
    <property type="match status" value="1"/>
</dbReference>
<protein>
    <submittedName>
        <fullName evidence="6">Alpha-amylase</fullName>
    </submittedName>
</protein>
<name>A0A4R3N0C0_9BACI</name>
<sequence>MILDFVVNHTGYDHRWLNDPEKADWFHEQTPILSDNQENLENGWLAGLPDLAQENPEVEQYLFDTAEFWISELGVDGFRLDTVKHVPKSFWETFVDHVKGLDPDFYMLGEVWTNNPQYIAEYEKTGIDSFVNYPMYETVVDTFKQPGQSLDPLFAIWERNKSVLERPEWLGNFIDNHDNQRFIRTAIENQQHPRTRLKLALTYLYTAPGIPVIYQGTEIPMDGGEDPDNRRMVNFAAQDEELRDYIKRLGELRQRNPALRRGDFEQVYQEGAFSIFQRTYQDQTMLIAINNDTEEHIGSIPGLEDGLQLRGLLHEDLIKQTDEGEYKLAIQPETAEIYLVEEDEGLNWSLPILIVAVFSGFIWFVFMAGRKQKNKV</sequence>
<dbReference type="InterPro" id="IPR054174">
    <property type="entry name" value="Alpha-amylase-like_C"/>
</dbReference>
<gene>
    <name evidence="6" type="ORF">EDD68_10995</name>
</gene>
<keyword evidence="7" id="KW-1185">Reference proteome</keyword>
<comment type="caution">
    <text evidence="6">The sequence shown here is derived from an EMBL/GenBank/DDBJ whole genome shotgun (WGS) entry which is preliminary data.</text>
</comment>
<keyword evidence="4" id="KW-1133">Transmembrane helix</keyword>
<dbReference type="PANTHER" id="PTHR10357">
    <property type="entry name" value="ALPHA-AMYLASE FAMILY MEMBER"/>
    <property type="match status" value="1"/>
</dbReference>
<evidence type="ECO:0000313" key="6">
    <source>
        <dbReference type="EMBL" id="TCT22448.1"/>
    </source>
</evidence>
<reference evidence="6 7" key="1">
    <citation type="submission" date="2019-03" db="EMBL/GenBank/DDBJ databases">
        <title>Genomic Encyclopedia of Type Strains, Phase IV (KMG-IV): sequencing the most valuable type-strain genomes for metagenomic binning, comparative biology and taxonomic classification.</title>
        <authorList>
            <person name="Goeker M."/>
        </authorList>
    </citation>
    <scope>NUCLEOTIDE SEQUENCE [LARGE SCALE GENOMIC DNA]</scope>
    <source>
        <strain evidence="6 7">DSM 25894</strain>
    </source>
</reference>
<dbReference type="AlphaFoldDB" id="A0A4R3N0C0"/>
<evidence type="ECO:0000256" key="1">
    <source>
        <dbReference type="ARBA" id="ARBA00001913"/>
    </source>
</evidence>
<evidence type="ECO:0000256" key="2">
    <source>
        <dbReference type="ARBA" id="ARBA00022723"/>
    </source>
</evidence>